<organism evidence="1 2">
    <name type="scientific">Conidiobolus coronatus (strain ATCC 28846 / CBS 209.66 / NRRL 28638)</name>
    <name type="common">Delacroixia coronata</name>
    <dbReference type="NCBI Taxonomy" id="796925"/>
    <lineage>
        <taxon>Eukaryota</taxon>
        <taxon>Fungi</taxon>
        <taxon>Fungi incertae sedis</taxon>
        <taxon>Zoopagomycota</taxon>
        <taxon>Entomophthoromycotina</taxon>
        <taxon>Entomophthoromycetes</taxon>
        <taxon>Entomophthorales</taxon>
        <taxon>Ancylistaceae</taxon>
        <taxon>Conidiobolus</taxon>
    </lineage>
</organism>
<gene>
    <name evidence="1" type="ORF">CONCODRAFT_7615</name>
</gene>
<evidence type="ECO:0000313" key="2">
    <source>
        <dbReference type="Proteomes" id="UP000070444"/>
    </source>
</evidence>
<proteinExistence type="predicted"/>
<name>A0A137P4I3_CONC2</name>
<evidence type="ECO:0000313" key="1">
    <source>
        <dbReference type="EMBL" id="KXN69916.1"/>
    </source>
</evidence>
<dbReference type="EMBL" id="KQ964519">
    <property type="protein sequence ID" value="KXN69916.1"/>
    <property type="molecule type" value="Genomic_DNA"/>
</dbReference>
<reference evidence="1 2" key="1">
    <citation type="journal article" date="2015" name="Genome Biol. Evol.">
        <title>Phylogenomic analyses indicate that early fungi evolved digesting cell walls of algal ancestors of land plants.</title>
        <authorList>
            <person name="Chang Y."/>
            <person name="Wang S."/>
            <person name="Sekimoto S."/>
            <person name="Aerts A.L."/>
            <person name="Choi C."/>
            <person name="Clum A."/>
            <person name="LaButti K.M."/>
            <person name="Lindquist E.A."/>
            <person name="Yee Ngan C."/>
            <person name="Ohm R.A."/>
            <person name="Salamov A.A."/>
            <person name="Grigoriev I.V."/>
            <person name="Spatafora J.W."/>
            <person name="Berbee M.L."/>
        </authorList>
    </citation>
    <scope>NUCLEOTIDE SEQUENCE [LARGE SCALE GENOMIC DNA]</scope>
    <source>
        <strain evidence="1 2">NRRL 28638</strain>
    </source>
</reference>
<sequence>MTNEKKSNDLRTTNWEYLPDSRTLLQYLNRSDIIELIQGKIVFQIESTILPSISPLVVAFAEKFCKLFPNIEKLKYNIWVNKEIALGLQTLINGLEYLDYIKIWLFENEDSQSCINTLILPKPLKFIKARVFENEDSSFSIFDCINANYSNLVSLSITSKKVLENLTITMPNLLELIVLNNHELETLKLVNFIKQNPQLRKFKTYLNNSDSFLLETILSSKSLRYWSIDKYDIKCFKAYNFSTNNSIKTLKLGRHIGDKNVIELIYA</sequence>
<keyword evidence="2" id="KW-1185">Reference proteome</keyword>
<dbReference type="Proteomes" id="UP000070444">
    <property type="component" value="Unassembled WGS sequence"/>
</dbReference>
<dbReference type="AlphaFoldDB" id="A0A137P4I3"/>
<protein>
    <recommendedName>
        <fullName evidence="3">F-box domain-containing protein</fullName>
    </recommendedName>
</protein>
<evidence type="ECO:0008006" key="3">
    <source>
        <dbReference type="Google" id="ProtNLM"/>
    </source>
</evidence>
<feature type="non-terminal residue" evidence="1">
    <location>
        <position position="267"/>
    </location>
</feature>
<accession>A0A137P4I3</accession>